<evidence type="ECO:0000256" key="2">
    <source>
        <dbReference type="ARBA" id="ARBA00010617"/>
    </source>
</evidence>
<keyword evidence="3 4" id="KW-0349">Heme</keyword>
<feature type="binding site" description="axial binding residue" evidence="3">
    <location>
        <position position="396"/>
    </location>
    <ligand>
        <name>heme</name>
        <dbReference type="ChEBI" id="CHEBI:30413"/>
    </ligand>
    <ligandPart>
        <name>Fe</name>
        <dbReference type="ChEBI" id="CHEBI:18248"/>
    </ligandPart>
</feature>
<dbReference type="PROSITE" id="PS00086">
    <property type="entry name" value="CYTOCHROME_P450"/>
    <property type="match status" value="1"/>
</dbReference>
<dbReference type="PRINTS" id="PR00385">
    <property type="entry name" value="P450"/>
</dbReference>
<comment type="cofactor">
    <cofactor evidence="1 3">
        <name>heme</name>
        <dbReference type="ChEBI" id="CHEBI:30413"/>
    </cofactor>
</comment>
<dbReference type="EMBL" id="JACXAE010000117">
    <property type="protein sequence ID" value="MBD2777692.1"/>
    <property type="molecule type" value="Genomic_DNA"/>
</dbReference>
<comment type="similarity">
    <text evidence="2 4">Belongs to the cytochrome P450 family.</text>
</comment>
<dbReference type="AlphaFoldDB" id="A0A8J7BZH7"/>
<gene>
    <name evidence="5" type="ORF">ICL16_38045</name>
</gene>
<organism evidence="5 6">
    <name type="scientific">Iningainema tapete BLCC-T55</name>
    <dbReference type="NCBI Taxonomy" id="2748662"/>
    <lineage>
        <taxon>Bacteria</taxon>
        <taxon>Bacillati</taxon>
        <taxon>Cyanobacteriota</taxon>
        <taxon>Cyanophyceae</taxon>
        <taxon>Nostocales</taxon>
        <taxon>Scytonemataceae</taxon>
        <taxon>Iningainema tapete</taxon>
    </lineage>
</organism>
<dbReference type="InterPro" id="IPR017972">
    <property type="entry name" value="Cyt_P450_CS"/>
</dbReference>
<evidence type="ECO:0000313" key="5">
    <source>
        <dbReference type="EMBL" id="MBD2777692.1"/>
    </source>
</evidence>
<comment type="caution">
    <text evidence="5">The sequence shown here is derived from an EMBL/GenBank/DDBJ whole genome shotgun (WGS) entry which is preliminary data.</text>
</comment>
<dbReference type="InterPro" id="IPR036396">
    <property type="entry name" value="Cyt_P450_sf"/>
</dbReference>
<name>A0A8J7BZH7_9CYAN</name>
<accession>A0A8J7BZH7</accession>
<keyword evidence="4" id="KW-0503">Monooxygenase</keyword>
<dbReference type="GO" id="GO:0016705">
    <property type="term" value="F:oxidoreductase activity, acting on paired donors, with incorporation or reduction of molecular oxygen"/>
    <property type="evidence" value="ECO:0007669"/>
    <property type="project" value="InterPro"/>
</dbReference>
<sequence length="466" mass="53030">MSARKLPEGPQTLSSIQTLQWLTHPLEYMEDCAKRYGEIFTLRIGPVFTNQVFVSNPEAIAQIFTTDPKQLDSGEPAGIKSPLLGRQSMLALEGKPHQRQRKLLTPPLHGERMLAYGELIRDITKQVTSQWKVGEPFSIQPSMQEISFQVILKAVFGLEDGPRYNQLKQMLIGLLNPKRPLLRSLIFLFPLMRKDFGSWSPWGIFIRQIKLLDELIYAEIQERKQQLDPSRNDILSLMMATRDEQGQPMTDVEIRDELMTMLVAGHETTATALSWALYWIHHLPQVHEKLLQELDSLGEKADLNLVLRSPYLNAVCSETLRLNPVAMLALNRVVKSPLEIMGYQLEPGTLVVPCIYLTHHREDLYPNSKQFKPERFLERQFAPYEYLPFGGGNRRCIGMAFALFEMKMVLATVLSGWQMELVDSKPVQPVRRGALLGPSEGVRMVVTSIRHQNQPILETSSSSVSS</sequence>
<dbReference type="GO" id="GO:0005506">
    <property type="term" value="F:iron ion binding"/>
    <property type="evidence" value="ECO:0007669"/>
    <property type="project" value="InterPro"/>
</dbReference>
<keyword evidence="4" id="KW-0560">Oxidoreductase</keyword>
<evidence type="ECO:0000256" key="3">
    <source>
        <dbReference type="PIRSR" id="PIRSR602401-1"/>
    </source>
</evidence>
<evidence type="ECO:0000313" key="6">
    <source>
        <dbReference type="Proteomes" id="UP000629098"/>
    </source>
</evidence>
<dbReference type="Proteomes" id="UP000629098">
    <property type="component" value="Unassembled WGS sequence"/>
</dbReference>
<keyword evidence="3 4" id="KW-0408">Iron</keyword>
<dbReference type="Gene3D" id="1.10.630.10">
    <property type="entry name" value="Cytochrome P450"/>
    <property type="match status" value="1"/>
</dbReference>
<dbReference type="InterPro" id="IPR002401">
    <property type="entry name" value="Cyt_P450_E_grp-I"/>
</dbReference>
<reference evidence="5" key="1">
    <citation type="submission" date="2020-09" db="EMBL/GenBank/DDBJ databases">
        <title>Iningainema tapete sp. nov. (Scytonemataceae, Cyanobacteria) from greenhouses in central Florida (USA) produces two types of nodularin with biosynthetic potential for microcystin-LR and anabaenopeptins.</title>
        <authorList>
            <person name="Berthold D.E."/>
            <person name="Lefler F.W."/>
            <person name="Huang I.-S."/>
            <person name="Abdulla H."/>
            <person name="Zimba P.V."/>
            <person name="Laughinghouse H.D. IV."/>
        </authorList>
    </citation>
    <scope>NUCLEOTIDE SEQUENCE</scope>
    <source>
        <strain evidence="5">BLCCT55</strain>
    </source>
</reference>
<dbReference type="InterPro" id="IPR001128">
    <property type="entry name" value="Cyt_P450"/>
</dbReference>
<dbReference type="Pfam" id="PF00067">
    <property type="entry name" value="p450"/>
    <property type="match status" value="1"/>
</dbReference>
<keyword evidence="6" id="KW-1185">Reference proteome</keyword>
<evidence type="ECO:0000256" key="1">
    <source>
        <dbReference type="ARBA" id="ARBA00001971"/>
    </source>
</evidence>
<dbReference type="PANTHER" id="PTHR24305:SF166">
    <property type="entry name" value="CYTOCHROME P450 12A4, MITOCHONDRIAL-RELATED"/>
    <property type="match status" value="1"/>
</dbReference>
<dbReference type="GO" id="GO:0020037">
    <property type="term" value="F:heme binding"/>
    <property type="evidence" value="ECO:0007669"/>
    <property type="project" value="InterPro"/>
</dbReference>
<evidence type="ECO:0000256" key="4">
    <source>
        <dbReference type="RuleBase" id="RU000461"/>
    </source>
</evidence>
<protein>
    <submittedName>
        <fullName evidence="5">Cytochrome P450</fullName>
    </submittedName>
</protein>
<dbReference type="RefSeq" id="WP_190836762.1">
    <property type="nucleotide sequence ID" value="NZ_CAWPPI010000117.1"/>
</dbReference>
<dbReference type="InterPro" id="IPR050121">
    <property type="entry name" value="Cytochrome_P450_monoxygenase"/>
</dbReference>
<proteinExistence type="inferred from homology"/>
<dbReference type="GO" id="GO:0004497">
    <property type="term" value="F:monooxygenase activity"/>
    <property type="evidence" value="ECO:0007669"/>
    <property type="project" value="UniProtKB-KW"/>
</dbReference>
<dbReference type="CDD" id="cd11053">
    <property type="entry name" value="CYP110-like"/>
    <property type="match status" value="1"/>
</dbReference>
<dbReference type="SUPFAM" id="SSF48264">
    <property type="entry name" value="Cytochrome P450"/>
    <property type="match status" value="1"/>
</dbReference>
<dbReference type="PRINTS" id="PR00463">
    <property type="entry name" value="EP450I"/>
</dbReference>
<dbReference type="PANTHER" id="PTHR24305">
    <property type="entry name" value="CYTOCHROME P450"/>
    <property type="match status" value="1"/>
</dbReference>
<keyword evidence="3 4" id="KW-0479">Metal-binding</keyword>